<reference evidence="1" key="1">
    <citation type="submission" date="2018-05" db="EMBL/GenBank/DDBJ databases">
        <authorList>
            <person name="Lanie J.A."/>
            <person name="Ng W.-L."/>
            <person name="Kazmierczak K.M."/>
            <person name="Andrzejewski T.M."/>
            <person name="Davidsen T.M."/>
            <person name="Wayne K.J."/>
            <person name="Tettelin H."/>
            <person name="Glass J.I."/>
            <person name="Rusch D."/>
            <person name="Podicherti R."/>
            <person name="Tsui H.-C.T."/>
            <person name="Winkler M.E."/>
        </authorList>
    </citation>
    <scope>NUCLEOTIDE SEQUENCE</scope>
</reference>
<proteinExistence type="predicted"/>
<evidence type="ECO:0000313" key="1">
    <source>
        <dbReference type="EMBL" id="SVD68056.1"/>
    </source>
</evidence>
<dbReference type="EMBL" id="UINC01166221">
    <property type="protein sequence ID" value="SVD68056.1"/>
    <property type="molecule type" value="Genomic_DNA"/>
</dbReference>
<accession>A0A382XA48</accession>
<sequence>MQTKLTRLFLSVISIMMFNIVYAQCDMPENTLSIDGSDIWYNAS</sequence>
<name>A0A382XA48_9ZZZZ</name>
<feature type="non-terminal residue" evidence="1">
    <location>
        <position position="44"/>
    </location>
</feature>
<organism evidence="1">
    <name type="scientific">marine metagenome</name>
    <dbReference type="NCBI Taxonomy" id="408172"/>
    <lineage>
        <taxon>unclassified sequences</taxon>
        <taxon>metagenomes</taxon>
        <taxon>ecological metagenomes</taxon>
    </lineage>
</organism>
<protein>
    <submittedName>
        <fullName evidence="1">Uncharacterized protein</fullName>
    </submittedName>
</protein>
<gene>
    <name evidence="1" type="ORF">METZ01_LOCUS420910</name>
</gene>
<dbReference type="AlphaFoldDB" id="A0A382XA48"/>